<evidence type="ECO:0000256" key="1">
    <source>
        <dbReference type="SAM" id="MobiDB-lite"/>
    </source>
</evidence>
<sequence length="131" mass="14689">VAKTGWEIFSPGEPGERVKVAGSASLSAKRPDRGRSGSHRDREPILREIHPLSTKQKRNSRVATHENAHSFVANPDSREHTRHQRVSSRSLSHSDCSFISAVNHHPKKTKHEVLPIRIKNPVSHSGDYTPR</sequence>
<feature type="non-terminal residue" evidence="2">
    <location>
        <position position="1"/>
    </location>
</feature>
<organism evidence="2 3">
    <name type="scientific">Caerostris darwini</name>
    <dbReference type="NCBI Taxonomy" id="1538125"/>
    <lineage>
        <taxon>Eukaryota</taxon>
        <taxon>Metazoa</taxon>
        <taxon>Ecdysozoa</taxon>
        <taxon>Arthropoda</taxon>
        <taxon>Chelicerata</taxon>
        <taxon>Arachnida</taxon>
        <taxon>Araneae</taxon>
        <taxon>Araneomorphae</taxon>
        <taxon>Entelegynae</taxon>
        <taxon>Araneoidea</taxon>
        <taxon>Araneidae</taxon>
        <taxon>Caerostris</taxon>
    </lineage>
</organism>
<proteinExistence type="predicted"/>
<gene>
    <name evidence="2" type="ORF">CDAR_530321</name>
</gene>
<dbReference type="Proteomes" id="UP001054837">
    <property type="component" value="Unassembled WGS sequence"/>
</dbReference>
<keyword evidence="3" id="KW-1185">Reference proteome</keyword>
<name>A0AAV4QYK8_9ARAC</name>
<evidence type="ECO:0000313" key="3">
    <source>
        <dbReference type="Proteomes" id="UP001054837"/>
    </source>
</evidence>
<accession>A0AAV4QYK8</accession>
<reference evidence="2 3" key="1">
    <citation type="submission" date="2021-06" db="EMBL/GenBank/DDBJ databases">
        <title>Caerostris darwini draft genome.</title>
        <authorList>
            <person name="Kono N."/>
            <person name="Arakawa K."/>
        </authorList>
    </citation>
    <scope>NUCLEOTIDE SEQUENCE [LARGE SCALE GENOMIC DNA]</scope>
</reference>
<dbReference type="EMBL" id="BPLQ01005234">
    <property type="protein sequence ID" value="GIY13419.1"/>
    <property type="molecule type" value="Genomic_DNA"/>
</dbReference>
<dbReference type="AlphaFoldDB" id="A0AAV4QYK8"/>
<protein>
    <submittedName>
        <fullName evidence="2">Uncharacterized protein</fullName>
    </submittedName>
</protein>
<feature type="compositionally biased region" description="Basic and acidic residues" evidence="1">
    <location>
        <begin position="29"/>
        <end position="50"/>
    </location>
</feature>
<feature type="region of interest" description="Disordered" evidence="1">
    <location>
        <begin position="1"/>
        <end position="93"/>
    </location>
</feature>
<comment type="caution">
    <text evidence="2">The sequence shown here is derived from an EMBL/GenBank/DDBJ whole genome shotgun (WGS) entry which is preliminary data.</text>
</comment>
<evidence type="ECO:0000313" key="2">
    <source>
        <dbReference type="EMBL" id="GIY13419.1"/>
    </source>
</evidence>